<dbReference type="FunFam" id="1.10.8.430:FF:000003">
    <property type="entry name" value="Probable disease resistance protein At5g66910"/>
    <property type="match status" value="1"/>
</dbReference>
<dbReference type="EnsemblPlants" id="Bo6g022390.1">
    <property type="protein sequence ID" value="Bo6g022390.1"/>
    <property type="gene ID" value="Bo6g022390"/>
</dbReference>
<evidence type="ECO:0000256" key="5">
    <source>
        <dbReference type="ARBA" id="ARBA00022821"/>
    </source>
</evidence>
<name>A0A0D3CPT5_BRAOL</name>
<dbReference type="Pfam" id="PF23598">
    <property type="entry name" value="LRR_14"/>
    <property type="match status" value="1"/>
</dbReference>
<dbReference type="SMART" id="SM00382">
    <property type="entry name" value="AAA"/>
    <property type="match status" value="1"/>
</dbReference>
<dbReference type="Proteomes" id="UP000032141">
    <property type="component" value="Chromosome C6"/>
</dbReference>
<dbReference type="PANTHER" id="PTHR33463:SF220">
    <property type="entry name" value="NB-ARC DOMAIN-CONTAINING PROTEIN"/>
    <property type="match status" value="1"/>
</dbReference>
<dbReference type="Gene3D" id="1.10.10.10">
    <property type="entry name" value="Winged helix-like DNA-binding domain superfamily/Winged helix DNA-binding domain"/>
    <property type="match status" value="1"/>
</dbReference>
<dbReference type="HOGENOM" id="CLU_294630_0_0_1"/>
<dbReference type="Gramene" id="Bo6g022390.1">
    <property type="protein sequence ID" value="Bo6g022390.1"/>
    <property type="gene ID" value="Bo6g022390"/>
</dbReference>
<evidence type="ECO:0000313" key="11">
    <source>
        <dbReference type="Proteomes" id="UP000032141"/>
    </source>
</evidence>
<dbReference type="InterPro" id="IPR027417">
    <property type="entry name" value="P-loop_NTPase"/>
</dbReference>
<accession>A0A0D3CPT5</accession>
<evidence type="ECO:0000256" key="2">
    <source>
        <dbReference type="ARBA" id="ARBA00022614"/>
    </source>
</evidence>
<evidence type="ECO:0000256" key="8">
    <source>
        <dbReference type="SAM" id="MobiDB-lite"/>
    </source>
</evidence>
<keyword evidence="6" id="KW-0067">ATP-binding</keyword>
<proteinExistence type="inferred from homology"/>
<dbReference type="AlphaFoldDB" id="A0A0D3CPT5"/>
<dbReference type="Gene3D" id="1.10.8.430">
    <property type="entry name" value="Helical domain of apoptotic protease-activating factors"/>
    <property type="match status" value="1"/>
</dbReference>
<dbReference type="Pfam" id="PF23559">
    <property type="entry name" value="WHD_DRP"/>
    <property type="match status" value="1"/>
</dbReference>
<dbReference type="PRINTS" id="PR00364">
    <property type="entry name" value="DISEASERSIST"/>
</dbReference>
<reference evidence="10" key="2">
    <citation type="submission" date="2015-03" db="UniProtKB">
        <authorList>
            <consortium name="EnsemblPlants"/>
        </authorList>
    </citation>
    <scope>IDENTIFICATION</scope>
</reference>
<keyword evidence="4" id="KW-0547">Nucleotide-binding</keyword>
<keyword evidence="5" id="KW-0611">Plant defense</keyword>
<evidence type="ECO:0000256" key="3">
    <source>
        <dbReference type="ARBA" id="ARBA00022737"/>
    </source>
</evidence>
<feature type="compositionally biased region" description="Basic residues" evidence="8">
    <location>
        <begin position="869"/>
        <end position="879"/>
    </location>
</feature>
<reference evidence="10 11" key="1">
    <citation type="journal article" date="2014" name="Genome Biol.">
        <title>Transcriptome and methylome profiling reveals relics of genome dominance in the mesopolyploid Brassica oleracea.</title>
        <authorList>
            <person name="Parkin I.A."/>
            <person name="Koh C."/>
            <person name="Tang H."/>
            <person name="Robinson S.J."/>
            <person name="Kagale S."/>
            <person name="Clarke W.E."/>
            <person name="Town C.D."/>
            <person name="Nixon J."/>
            <person name="Krishnakumar V."/>
            <person name="Bidwell S.L."/>
            <person name="Denoeud F."/>
            <person name="Belcram H."/>
            <person name="Links M.G."/>
            <person name="Just J."/>
            <person name="Clarke C."/>
            <person name="Bender T."/>
            <person name="Huebert T."/>
            <person name="Mason A.S."/>
            <person name="Pires J.C."/>
            <person name="Barker G."/>
            <person name="Moore J."/>
            <person name="Walley P.G."/>
            <person name="Manoli S."/>
            <person name="Batley J."/>
            <person name="Edwards D."/>
            <person name="Nelson M.N."/>
            <person name="Wang X."/>
            <person name="Paterson A.H."/>
            <person name="King G."/>
            <person name="Bancroft I."/>
            <person name="Chalhoub B."/>
            <person name="Sharpe A.G."/>
        </authorList>
    </citation>
    <scope>NUCLEOTIDE SEQUENCE</scope>
    <source>
        <strain evidence="10 11">cv. TO1000</strain>
    </source>
</reference>
<dbReference type="Gene3D" id="3.40.50.300">
    <property type="entry name" value="P-loop containing nucleotide triphosphate hydrolases"/>
    <property type="match status" value="1"/>
</dbReference>
<keyword evidence="3" id="KW-0677">Repeat</keyword>
<comment type="similarity">
    <text evidence="1">Belongs to the disease resistance NB-LRR family.</text>
</comment>
<protein>
    <recommendedName>
        <fullName evidence="9">AAA+ ATPase domain-containing protein</fullName>
    </recommendedName>
</protein>
<feature type="domain" description="AAA+ ATPase" evidence="9">
    <location>
        <begin position="172"/>
        <end position="311"/>
    </location>
</feature>
<keyword evidence="2" id="KW-0433">Leucine-rich repeat</keyword>
<dbReference type="InterPro" id="IPR032675">
    <property type="entry name" value="LRR_dom_sf"/>
</dbReference>
<feature type="compositionally biased region" description="Basic and acidic residues" evidence="8">
    <location>
        <begin position="751"/>
        <end position="760"/>
    </location>
</feature>
<dbReference type="Gene3D" id="3.80.10.10">
    <property type="entry name" value="Ribonuclease Inhibitor"/>
    <property type="match status" value="1"/>
</dbReference>
<dbReference type="InterPro" id="IPR036388">
    <property type="entry name" value="WH-like_DNA-bd_sf"/>
</dbReference>
<dbReference type="SUPFAM" id="SSF52540">
    <property type="entry name" value="P-loop containing nucleoside triphosphate hydrolases"/>
    <property type="match status" value="1"/>
</dbReference>
<feature type="region of interest" description="Disordered" evidence="8">
    <location>
        <begin position="865"/>
        <end position="888"/>
    </location>
</feature>
<dbReference type="GO" id="GO:0043531">
    <property type="term" value="F:ADP binding"/>
    <property type="evidence" value="ECO:0007669"/>
    <property type="project" value="InterPro"/>
</dbReference>
<dbReference type="Pfam" id="PF00931">
    <property type="entry name" value="NB-ARC"/>
    <property type="match status" value="1"/>
</dbReference>
<dbReference type="PANTHER" id="PTHR33463">
    <property type="entry name" value="NB-ARC DOMAIN-CONTAINING PROTEIN-RELATED"/>
    <property type="match status" value="1"/>
</dbReference>
<dbReference type="InterPro" id="IPR050905">
    <property type="entry name" value="Plant_NBS-LRR"/>
</dbReference>
<dbReference type="FunFam" id="3.40.50.300:FF:001091">
    <property type="entry name" value="Probable disease resistance protein At1g61300"/>
    <property type="match status" value="1"/>
</dbReference>
<organism evidence="10 11">
    <name type="scientific">Brassica oleracea var. oleracea</name>
    <dbReference type="NCBI Taxonomy" id="109376"/>
    <lineage>
        <taxon>Eukaryota</taxon>
        <taxon>Viridiplantae</taxon>
        <taxon>Streptophyta</taxon>
        <taxon>Embryophyta</taxon>
        <taxon>Tracheophyta</taxon>
        <taxon>Spermatophyta</taxon>
        <taxon>Magnoliopsida</taxon>
        <taxon>eudicotyledons</taxon>
        <taxon>Gunneridae</taxon>
        <taxon>Pentapetalae</taxon>
        <taxon>rosids</taxon>
        <taxon>malvids</taxon>
        <taxon>Brassicales</taxon>
        <taxon>Brassicaceae</taxon>
        <taxon>Brassiceae</taxon>
        <taxon>Brassica</taxon>
    </lineage>
</organism>
<dbReference type="OMA" id="RHEQEIS"/>
<evidence type="ECO:0000256" key="4">
    <source>
        <dbReference type="ARBA" id="ARBA00022741"/>
    </source>
</evidence>
<dbReference type="InterPro" id="IPR002182">
    <property type="entry name" value="NB-ARC"/>
</dbReference>
<keyword evidence="7" id="KW-0175">Coiled coil</keyword>
<dbReference type="FunFam" id="1.10.10.10:FF:000322">
    <property type="entry name" value="Probable disease resistance protein At1g63360"/>
    <property type="match status" value="1"/>
</dbReference>
<feature type="compositionally biased region" description="Polar residues" evidence="8">
    <location>
        <begin position="761"/>
        <end position="773"/>
    </location>
</feature>
<dbReference type="SUPFAM" id="SSF52058">
    <property type="entry name" value="L domain-like"/>
    <property type="match status" value="1"/>
</dbReference>
<sequence length="1029" mass="115268">MGGCFSLNFSCDKAVDQTCSCLFGDRNYIHMMEANLEALERAVEKLEERRDDLLTRVSIEEDKGLQRLVQVGWLSRVARIDSQVSDLLKDKPTETKRLCVFRYCSTKCISSCEYGKKVLKKLKEVNELYPEGDFKDVAGKKLAAKVLTKEIQAIIGLDSMVGKAWDSIMKPERRALGIYGMGGVGKTTLLTHINNKLDKEVNGFDVVIWVVVSQDLQYKGIQDQILRRLRADKECENQTEEEKAYYIENVLRRKKFILLLDDLWSAVELNKIGVPRPTQENRSKIVFTTRKKEVCSDMEADDKMQIECLSTNEAWELFRSIVGEDLLKLHPDIPTLAKQICEKCYGLPLALNVIGKAMSCKEGVHEWRDAIEVLSTESHEFPGMEEKILSVLKFSYDGLETEKMKSCFLYCSLFPEDYQIEKEDLIEYWISEGFIKGERDEDGSNNKGHVIIGSTSEKEEEKQCVKTGVKLRRIPDDINWELPEEIRSLTSLQYLNLSRTGISSLLVGLKGLRKLISLDLEYCINLESIDGIGTSLPNLQVLKLFVSHVYIDARSIEELQLLEHLKILTGSVSDALILESIQRVVRLASCVQRLEIFQLSAEVLTLNTVALSGLRQLVIEGSEISEIKIDWKSKEKEDLPSACFKHLFSIDIFDLEGPKELTWLLFAPNLKHLEVIRSPSLEEIINKEKGMSISNVHPDMMVPFQKLQFLSLKELGKLKRICSSPPPALPSLRKFVVDDCPKLPKAAIREFQRHEQEISAKDSSTATDTANQSEHQKTAPQAKSAPPSPPKEKGNSHLHPSPRSSKDDTAAASSKVADSSVDCFTPVDKALEKVIFSQDSQAENPFSPAIGSLVVGPQVAKPYINVSSSKKRKGSHLSRRSSPETNGGNLSVNLFSGISLANPFLLLETHNLGHLSATGFPFNSKEPDGYSGQTTSTSALVPCLESSATPVILANYTVCGQFENHQESVDNAANSEEVAWKSPLEEIESLVSTRTTARLIPTTAKLDDDETRAPESTTWRRIAREMERS</sequence>
<evidence type="ECO:0000256" key="7">
    <source>
        <dbReference type="SAM" id="Coils"/>
    </source>
</evidence>
<dbReference type="InterPro" id="IPR055414">
    <property type="entry name" value="LRR_R13L4/SHOC2-like"/>
</dbReference>
<evidence type="ECO:0000256" key="6">
    <source>
        <dbReference type="ARBA" id="ARBA00022840"/>
    </source>
</evidence>
<dbReference type="eggNOG" id="KOG4658">
    <property type="taxonomic scope" value="Eukaryota"/>
</dbReference>
<dbReference type="GO" id="GO:0005524">
    <property type="term" value="F:ATP binding"/>
    <property type="evidence" value="ECO:0007669"/>
    <property type="project" value="UniProtKB-KW"/>
</dbReference>
<dbReference type="GO" id="GO:0006952">
    <property type="term" value="P:defense response"/>
    <property type="evidence" value="ECO:0007669"/>
    <property type="project" value="UniProtKB-KW"/>
</dbReference>
<dbReference type="InterPro" id="IPR003593">
    <property type="entry name" value="AAA+_ATPase"/>
</dbReference>
<dbReference type="InterPro" id="IPR058922">
    <property type="entry name" value="WHD_DRP"/>
</dbReference>
<evidence type="ECO:0000259" key="9">
    <source>
        <dbReference type="SMART" id="SM00382"/>
    </source>
</evidence>
<feature type="region of interest" description="Disordered" evidence="8">
    <location>
        <begin position="751"/>
        <end position="814"/>
    </location>
</feature>
<dbReference type="InterPro" id="IPR042197">
    <property type="entry name" value="Apaf_helical"/>
</dbReference>
<evidence type="ECO:0000256" key="1">
    <source>
        <dbReference type="ARBA" id="ARBA00008894"/>
    </source>
</evidence>
<evidence type="ECO:0000313" key="10">
    <source>
        <dbReference type="EnsemblPlants" id="Bo6g022390.1"/>
    </source>
</evidence>
<feature type="coiled-coil region" evidence="7">
    <location>
        <begin position="29"/>
        <end position="63"/>
    </location>
</feature>
<keyword evidence="11" id="KW-1185">Reference proteome</keyword>